<evidence type="ECO:0000256" key="7">
    <source>
        <dbReference type="ARBA" id="ARBA00023012"/>
    </source>
</evidence>
<keyword evidence="8 9" id="KW-0472">Membrane</keyword>
<dbReference type="EMBL" id="BAAAPN010000047">
    <property type="protein sequence ID" value="GAA1761244.1"/>
    <property type="molecule type" value="Genomic_DNA"/>
</dbReference>
<keyword evidence="4 9" id="KW-0812">Transmembrane</keyword>
<reference evidence="12" key="1">
    <citation type="journal article" date="2019" name="Int. J. Syst. Evol. Microbiol.">
        <title>The Global Catalogue of Microorganisms (GCM) 10K type strain sequencing project: providing services to taxonomists for standard genome sequencing and annotation.</title>
        <authorList>
            <consortium name="The Broad Institute Genomics Platform"/>
            <consortium name="The Broad Institute Genome Sequencing Center for Infectious Disease"/>
            <person name="Wu L."/>
            <person name="Ma J."/>
        </authorList>
    </citation>
    <scope>NUCLEOTIDE SEQUENCE [LARGE SCALE GENOMIC DNA]</scope>
    <source>
        <strain evidence="12">JCM 15591</strain>
    </source>
</reference>
<keyword evidence="5" id="KW-0418">Kinase</keyword>
<keyword evidence="12" id="KW-1185">Reference proteome</keyword>
<evidence type="ECO:0000313" key="11">
    <source>
        <dbReference type="EMBL" id="GAA1761244.1"/>
    </source>
</evidence>
<dbReference type="SUPFAM" id="SSF55874">
    <property type="entry name" value="ATPase domain of HSP90 chaperone/DNA topoisomerase II/histidine kinase"/>
    <property type="match status" value="1"/>
</dbReference>
<sequence length="475" mass="50770">MPEPSALRSAAPVPEAGAGAAARRWHTFSTSATREADPAAISPRRIFTQLFAVVLVLLLLVGGASALVARSLAEREAVSDAADLADVLAEAVVQPAMTKALADGDPAAVHAFDALIHERMLARNVVRVKLWTDRGRILYADEPKLVGEIFALSEEQLEVLRNPQTHAEISRLTESENAFEHADRLVEVYRPVWFPDKTTALFEIYVSYNPVGDRTATLWRSFAALTMASLVLLAILPIPFLWHLLGRLRRGERLRADLSERALDASARERRRIAATLHDGPVQELAATSFAIAGGAAAAQARGDVAAARDLGDAATVVRRSIRSLRTLLVDIYPPSLEHSGLEAALTDLAQGVRGEGVAVRVHLDPGVEDRLGAKDARLVFRVTQECLRNAGQHAGPATVQVRLAAAGPQAVLDIVDDGVGFDIAAVLADPAPGHFGLRVLSDLAGEAGARLEVASELGAGTHWRLTVTPTKESS</sequence>
<feature type="transmembrane region" description="Helical" evidence="9">
    <location>
        <begin position="50"/>
        <end position="69"/>
    </location>
</feature>
<dbReference type="Pfam" id="PF07730">
    <property type="entry name" value="HisKA_3"/>
    <property type="match status" value="1"/>
</dbReference>
<dbReference type="InterPro" id="IPR050482">
    <property type="entry name" value="Sensor_HK_TwoCompSys"/>
</dbReference>
<name>A0ABP4WUK8_9MICO</name>
<dbReference type="Proteomes" id="UP001501475">
    <property type="component" value="Unassembled WGS sequence"/>
</dbReference>
<accession>A0ABP4WUK8</accession>
<comment type="caution">
    <text evidence="11">The sequence shown here is derived from an EMBL/GenBank/DDBJ whole genome shotgun (WGS) entry which is preliminary data.</text>
</comment>
<comment type="subcellular location">
    <subcellularLocation>
        <location evidence="1">Cell membrane</location>
        <topology evidence="1">Multi-pass membrane protein</topology>
    </subcellularLocation>
</comment>
<evidence type="ECO:0000256" key="4">
    <source>
        <dbReference type="ARBA" id="ARBA00022692"/>
    </source>
</evidence>
<evidence type="ECO:0000256" key="8">
    <source>
        <dbReference type="ARBA" id="ARBA00023136"/>
    </source>
</evidence>
<dbReference type="RefSeq" id="WP_344065786.1">
    <property type="nucleotide sequence ID" value="NZ_BAAAPN010000047.1"/>
</dbReference>
<dbReference type="PANTHER" id="PTHR24421:SF37">
    <property type="entry name" value="SENSOR HISTIDINE KINASE NARS"/>
    <property type="match status" value="1"/>
</dbReference>
<evidence type="ECO:0000256" key="1">
    <source>
        <dbReference type="ARBA" id="ARBA00004651"/>
    </source>
</evidence>
<feature type="domain" description="Signal transduction histidine kinase subgroup 3 dimerisation and phosphoacceptor" evidence="10">
    <location>
        <begin position="269"/>
        <end position="336"/>
    </location>
</feature>
<evidence type="ECO:0000256" key="3">
    <source>
        <dbReference type="ARBA" id="ARBA00022679"/>
    </source>
</evidence>
<dbReference type="Gene3D" id="1.20.5.1930">
    <property type="match status" value="1"/>
</dbReference>
<evidence type="ECO:0000256" key="2">
    <source>
        <dbReference type="ARBA" id="ARBA00022475"/>
    </source>
</evidence>
<proteinExistence type="predicted"/>
<keyword evidence="6 9" id="KW-1133">Transmembrane helix</keyword>
<keyword evidence="3" id="KW-0808">Transferase</keyword>
<keyword evidence="2" id="KW-1003">Cell membrane</keyword>
<dbReference type="CDD" id="cd16917">
    <property type="entry name" value="HATPase_UhpB-NarQ-NarX-like"/>
    <property type="match status" value="1"/>
</dbReference>
<dbReference type="InterPro" id="IPR011712">
    <property type="entry name" value="Sig_transdc_His_kin_sub3_dim/P"/>
</dbReference>
<evidence type="ECO:0000313" key="12">
    <source>
        <dbReference type="Proteomes" id="UP001501475"/>
    </source>
</evidence>
<gene>
    <name evidence="11" type="ORF">GCM10009810_20940</name>
</gene>
<evidence type="ECO:0000256" key="5">
    <source>
        <dbReference type="ARBA" id="ARBA00022777"/>
    </source>
</evidence>
<protein>
    <recommendedName>
        <fullName evidence="10">Signal transduction histidine kinase subgroup 3 dimerisation and phosphoacceptor domain-containing protein</fullName>
    </recommendedName>
</protein>
<dbReference type="InterPro" id="IPR036890">
    <property type="entry name" value="HATPase_C_sf"/>
</dbReference>
<evidence type="ECO:0000256" key="9">
    <source>
        <dbReference type="SAM" id="Phobius"/>
    </source>
</evidence>
<feature type="transmembrane region" description="Helical" evidence="9">
    <location>
        <begin position="222"/>
        <end position="245"/>
    </location>
</feature>
<evidence type="ECO:0000259" key="10">
    <source>
        <dbReference type="Pfam" id="PF07730"/>
    </source>
</evidence>
<dbReference type="PANTHER" id="PTHR24421">
    <property type="entry name" value="NITRATE/NITRITE SENSOR PROTEIN NARX-RELATED"/>
    <property type="match status" value="1"/>
</dbReference>
<dbReference type="Gene3D" id="3.30.565.10">
    <property type="entry name" value="Histidine kinase-like ATPase, C-terminal domain"/>
    <property type="match status" value="1"/>
</dbReference>
<keyword evidence="7" id="KW-0902">Two-component regulatory system</keyword>
<organism evidence="11 12">
    <name type="scientific">Nostocoides vanveenii</name>
    <dbReference type="NCBI Taxonomy" id="330835"/>
    <lineage>
        <taxon>Bacteria</taxon>
        <taxon>Bacillati</taxon>
        <taxon>Actinomycetota</taxon>
        <taxon>Actinomycetes</taxon>
        <taxon>Micrococcales</taxon>
        <taxon>Intrasporangiaceae</taxon>
        <taxon>Nostocoides</taxon>
    </lineage>
</organism>
<evidence type="ECO:0000256" key="6">
    <source>
        <dbReference type="ARBA" id="ARBA00022989"/>
    </source>
</evidence>